<feature type="domain" description="HTH gntR-type" evidence="4">
    <location>
        <begin position="12"/>
        <end position="79"/>
    </location>
</feature>
<keyword evidence="1" id="KW-0805">Transcription regulation</keyword>
<reference evidence="5 6" key="1">
    <citation type="submission" date="2021-04" db="EMBL/GenBank/DDBJ databases">
        <title>The genome sequence of Ideonella sp. 3Y2.</title>
        <authorList>
            <person name="Liu Y."/>
        </authorList>
    </citation>
    <scope>NUCLEOTIDE SEQUENCE [LARGE SCALE GENOMIC DNA]</scope>
    <source>
        <strain evidence="5 6">3Y2</strain>
    </source>
</reference>
<evidence type="ECO:0000256" key="1">
    <source>
        <dbReference type="ARBA" id="ARBA00023015"/>
    </source>
</evidence>
<dbReference type="PANTHER" id="PTHR43537:SF51">
    <property type="entry name" value="HTH-TYPE TRANSCRIPTIONAL REGULATOR LGOR-RELATED"/>
    <property type="match status" value="1"/>
</dbReference>
<dbReference type="AlphaFoldDB" id="A0A941BGF4"/>
<gene>
    <name evidence="5" type="ORF">KAK03_21230</name>
</gene>
<dbReference type="InterPro" id="IPR000524">
    <property type="entry name" value="Tscrpt_reg_HTH_GntR"/>
</dbReference>
<dbReference type="EMBL" id="JAGQDD010000022">
    <property type="protein sequence ID" value="MBQ0933001.1"/>
    <property type="molecule type" value="Genomic_DNA"/>
</dbReference>
<dbReference type="CDD" id="cd07377">
    <property type="entry name" value="WHTH_GntR"/>
    <property type="match status" value="1"/>
</dbReference>
<dbReference type="Gene3D" id="1.10.10.10">
    <property type="entry name" value="Winged helix-like DNA-binding domain superfamily/Winged helix DNA-binding domain"/>
    <property type="match status" value="1"/>
</dbReference>
<dbReference type="PROSITE" id="PS50949">
    <property type="entry name" value="HTH_GNTR"/>
    <property type="match status" value="1"/>
</dbReference>
<dbReference type="Proteomes" id="UP000676246">
    <property type="component" value="Unassembled WGS sequence"/>
</dbReference>
<organism evidence="5 6">
    <name type="scientific">Ideonella alba</name>
    <dbReference type="NCBI Taxonomy" id="2824118"/>
    <lineage>
        <taxon>Bacteria</taxon>
        <taxon>Pseudomonadati</taxon>
        <taxon>Pseudomonadota</taxon>
        <taxon>Betaproteobacteria</taxon>
        <taxon>Burkholderiales</taxon>
        <taxon>Sphaerotilaceae</taxon>
        <taxon>Ideonella</taxon>
    </lineage>
</organism>
<dbReference type="PANTHER" id="PTHR43537">
    <property type="entry name" value="TRANSCRIPTIONAL REGULATOR, GNTR FAMILY"/>
    <property type="match status" value="1"/>
</dbReference>
<evidence type="ECO:0000259" key="4">
    <source>
        <dbReference type="PROSITE" id="PS50949"/>
    </source>
</evidence>
<dbReference type="Pfam" id="PF00392">
    <property type="entry name" value="GntR"/>
    <property type="match status" value="1"/>
</dbReference>
<dbReference type="Gene3D" id="1.20.120.530">
    <property type="entry name" value="GntR ligand-binding domain-like"/>
    <property type="match status" value="1"/>
</dbReference>
<comment type="caution">
    <text evidence="5">The sequence shown here is derived from an EMBL/GenBank/DDBJ whole genome shotgun (WGS) entry which is preliminary data.</text>
</comment>
<dbReference type="Pfam" id="PF07729">
    <property type="entry name" value="FCD"/>
    <property type="match status" value="1"/>
</dbReference>
<protein>
    <submittedName>
        <fullName evidence="5">GntR family transcriptional regulator</fullName>
    </submittedName>
</protein>
<evidence type="ECO:0000313" key="6">
    <source>
        <dbReference type="Proteomes" id="UP000676246"/>
    </source>
</evidence>
<dbReference type="SMART" id="SM00895">
    <property type="entry name" value="FCD"/>
    <property type="match status" value="1"/>
</dbReference>
<dbReference type="RefSeq" id="WP_210856702.1">
    <property type="nucleotide sequence ID" value="NZ_JAGQDD010000022.1"/>
</dbReference>
<dbReference type="InterPro" id="IPR008920">
    <property type="entry name" value="TF_FadR/GntR_C"/>
</dbReference>
<sequence>MTDQLDPIEAEEPAGGSVLARLRQRIIRGELPPGTRVTEDALAESLGVSRTPVRLALRSLEQEGLLTKTGKRGLVVRAFSTDDVMCAVEVRGALEGLAARRAAERGPDAPLLAALDEAVQRGRALLAKGHLVPADVADWGALNSDFHAALVAAAGSPVIADAIARNNHLPFASADSITLDIGALDREYDKLRLAQVHHELVLDALRQREGARVEALMREHAWIGVRYGRLL</sequence>
<dbReference type="InterPro" id="IPR036390">
    <property type="entry name" value="WH_DNA-bd_sf"/>
</dbReference>
<dbReference type="PRINTS" id="PR00035">
    <property type="entry name" value="HTHGNTR"/>
</dbReference>
<evidence type="ECO:0000313" key="5">
    <source>
        <dbReference type="EMBL" id="MBQ0933001.1"/>
    </source>
</evidence>
<dbReference type="InterPro" id="IPR036388">
    <property type="entry name" value="WH-like_DNA-bd_sf"/>
</dbReference>
<keyword evidence="3" id="KW-0804">Transcription</keyword>
<dbReference type="InterPro" id="IPR011711">
    <property type="entry name" value="GntR_C"/>
</dbReference>
<keyword evidence="6" id="KW-1185">Reference proteome</keyword>
<dbReference type="SUPFAM" id="SSF46785">
    <property type="entry name" value="Winged helix' DNA-binding domain"/>
    <property type="match status" value="1"/>
</dbReference>
<dbReference type="GO" id="GO:0003677">
    <property type="term" value="F:DNA binding"/>
    <property type="evidence" value="ECO:0007669"/>
    <property type="project" value="UniProtKB-KW"/>
</dbReference>
<evidence type="ECO:0000256" key="2">
    <source>
        <dbReference type="ARBA" id="ARBA00023125"/>
    </source>
</evidence>
<evidence type="ECO:0000256" key="3">
    <source>
        <dbReference type="ARBA" id="ARBA00023163"/>
    </source>
</evidence>
<keyword evidence="2" id="KW-0238">DNA-binding</keyword>
<proteinExistence type="predicted"/>
<accession>A0A941BGF4</accession>
<dbReference type="SMART" id="SM00345">
    <property type="entry name" value="HTH_GNTR"/>
    <property type="match status" value="1"/>
</dbReference>
<dbReference type="GO" id="GO:0003700">
    <property type="term" value="F:DNA-binding transcription factor activity"/>
    <property type="evidence" value="ECO:0007669"/>
    <property type="project" value="InterPro"/>
</dbReference>
<dbReference type="SUPFAM" id="SSF48008">
    <property type="entry name" value="GntR ligand-binding domain-like"/>
    <property type="match status" value="1"/>
</dbReference>
<name>A0A941BGF4_9BURK</name>